<dbReference type="Proteomes" id="UP000223709">
    <property type="component" value="Chromosome"/>
</dbReference>
<dbReference type="PANTHER" id="PTHR34582:SF6">
    <property type="entry name" value="UPF0702 TRANSMEMBRANE PROTEIN YCAP"/>
    <property type="match status" value="1"/>
</dbReference>
<dbReference type="PANTHER" id="PTHR34582">
    <property type="entry name" value="UPF0702 TRANSMEMBRANE PROTEIN YCAP"/>
    <property type="match status" value="1"/>
</dbReference>
<evidence type="ECO:0000313" key="10">
    <source>
        <dbReference type="EMBL" id="MSC61837.1"/>
    </source>
</evidence>
<evidence type="ECO:0000256" key="3">
    <source>
        <dbReference type="ARBA" id="ARBA00022475"/>
    </source>
</evidence>
<keyword evidence="3" id="KW-1003">Cell membrane</keyword>
<keyword evidence="4 7" id="KW-0812">Transmembrane</keyword>
<feature type="domain" description="YetF C-terminal" evidence="8">
    <location>
        <begin position="80"/>
        <end position="207"/>
    </location>
</feature>
<gene>
    <name evidence="9" type="ORF">CRH10_00940</name>
    <name evidence="10" type="ORF">GKD95_00440</name>
</gene>
<dbReference type="GO" id="GO:0005886">
    <property type="term" value="C:plasma membrane"/>
    <property type="evidence" value="ECO:0007669"/>
    <property type="project" value="UniProtKB-SubCell"/>
</dbReference>
<evidence type="ECO:0000256" key="5">
    <source>
        <dbReference type="ARBA" id="ARBA00022989"/>
    </source>
</evidence>
<evidence type="ECO:0000313" key="9">
    <source>
        <dbReference type="EMBL" id="ATL88979.1"/>
    </source>
</evidence>
<accession>A0A291T770</accession>
<evidence type="ECO:0000313" key="12">
    <source>
        <dbReference type="Proteomes" id="UP000461506"/>
    </source>
</evidence>
<evidence type="ECO:0000259" key="8">
    <source>
        <dbReference type="Pfam" id="PF04239"/>
    </source>
</evidence>
<dbReference type="RefSeq" id="WP_098922306.1">
    <property type="nucleotide sequence ID" value="NZ_CABVEL010000002.1"/>
</dbReference>
<keyword evidence="5 7" id="KW-1133">Transmembrane helix</keyword>
<name>A0A291T770_9FIRM</name>
<comment type="subcellular location">
    <subcellularLocation>
        <location evidence="1">Cell membrane</location>
        <topology evidence="1">Multi-pass membrane protein</topology>
    </subcellularLocation>
</comment>
<dbReference type="Proteomes" id="UP000461506">
    <property type="component" value="Unassembled WGS sequence"/>
</dbReference>
<dbReference type="InterPro" id="IPR023090">
    <property type="entry name" value="UPF0702_alpha/beta_dom_sf"/>
</dbReference>
<protein>
    <submittedName>
        <fullName evidence="10">DUF421 domain-containing protein</fullName>
    </submittedName>
</protein>
<reference evidence="10 12" key="2">
    <citation type="journal article" date="2019" name="Nat. Med.">
        <title>A library of human gut bacterial isolates paired with longitudinal multiomics data enables mechanistic microbiome research.</title>
        <authorList>
            <person name="Poyet M."/>
            <person name="Groussin M."/>
            <person name="Gibbons S.M."/>
            <person name="Avila-Pacheco J."/>
            <person name="Jiang X."/>
            <person name="Kearney S.M."/>
            <person name="Perrotta A.R."/>
            <person name="Berdy B."/>
            <person name="Zhao S."/>
            <person name="Lieberman T.D."/>
            <person name="Swanson P.K."/>
            <person name="Smith M."/>
            <person name="Roesemann S."/>
            <person name="Alexander J.E."/>
            <person name="Rich S.A."/>
            <person name="Livny J."/>
            <person name="Vlamakis H."/>
            <person name="Clish C."/>
            <person name="Bullock K."/>
            <person name="Deik A."/>
            <person name="Scott J."/>
            <person name="Pierce K.A."/>
            <person name="Xavier R.J."/>
            <person name="Alm E.J."/>
        </authorList>
    </citation>
    <scope>NUCLEOTIDE SEQUENCE [LARGE SCALE GENOMIC DNA]</scope>
    <source>
        <strain evidence="10 12">BIOML-A1</strain>
    </source>
</reference>
<evidence type="ECO:0000256" key="6">
    <source>
        <dbReference type="ARBA" id="ARBA00023136"/>
    </source>
</evidence>
<evidence type="ECO:0000256" key="7">
    <source>
        <dbReference type="SAM" id="Phobius"/>
    </source>
</evidence>
<evidence type="ECO:0000256" key="4">
    <source>
        <dbReference type="ARBA" id="ARBA00022692"/>
    </source>
</evidence>
<dbReference type="EMBL" id="CP023819">
    <property type="protein sequence ID" value="ATL88979.1"/>
    <property type="molecule type" value="Genomic_DNA"/>
</dbReference>
<dbReference type="Pfam" id="PF04239">
    <property type="entry name" value="DUF421"/>
    <property type="match status" value="1"/>
</dbReference>
<evidence type="ECO:0000256" key="2">
    <source>
        <dbReference type="ARBA" id="ARBA00006448"/>
    </source>
</evidence>
<organism evidence="9 11">
    <name type="scientific">Faecalibacterium prausnitzii</name>
    <dbReference type="NCBI Taxonomy" id="853"/>
    <lineage>
        <taxon>Bacteria</taxon>
        <taxon>Bacillati</taxon>
        <taxon>Bacillota</taxon>
        <taxon>Clostridia</taxon>
        <taxon>Eubacteriales</taxon>
        <taxon>Oscillospiraceae</taxon>
        <taxon>Faecalibacterium</taxon>
    </lineage>
</organism>
<comment type="similarity">
    <text evidence="2">Belongs to the UPF0702 family.</text>
</comment>
<dbReference type="Gene3D" id="3.30.240.20">
    <property type="entry name" value="bsu07140 like domains"/>
    <property type="match status" value="1"/>
</dbReference>
<evidence type="ECO:0000313" key="11">
    <source>
        <dbReference type="Proteomes" id="UP000223709"/>
    </source>
</evidence>
<feature type="transmembrane region" description="Helical" evidence="7">
    <location>
        <begin position="60"/>
        <end position="78"/>
    </location>
</feature>
<dbReference type="AlphaFoldDB" id="A0A291T770"/>
<reference evidence="9 11" key="1">
    <citation type="submission" date="2017-10" db="EMBL/GenBank/DDBJ databases">
        <title>Complete Genome Sequence of Faecalibacterium prausnitzii isolated from the gut of healthy adult Indian.</title>
        <authorList>
            <person name="Bag S."/>
            <person name="Ghosh T.S."/>
            <person name="Das B."/>
        </authorList>
    </citation>
    <scope>NUCLEOTIDE SEQUENCE [LARGE SCALE GENOMIC DNA]</scope>
    <source>
        <strain evidence="9 11">Indica</strain>
    </source>
</reference>
<keyword evidence="6 7" id="KW-0472">Membrane</keyword>
<evidence type="ECO:0000256" key="1">
    <source>
        <dbReference type="ARBA" id="ARBA00004651"/>
    </source>
</evidence>
<sequence length="235" mass="25795">MKLLIFRTILIYLCVLFAMRLMGKRQLGELQPEELVSTILISNLASISIESEEVPVTASLIPLFLIAALELLGSILSFRSQRFFNLMSGRPKTVILNGKIDQNALRTLRLTAADLMEALRGKDVFDPRDVSYAVVETNGSLSVALRPEKEPATLADLGARVQRAQATIPFVLDGQVLAENLTICGKDAAWLERTAQANSLLLEEILILAGNDTEDYFLLKKEPRQTAGLRQGGAA</sequence>
<proteinExistence type="inferred from homology"/>
<dbReference type="EMBL" id="WKQN01000001">
    <property type="protein sequence ID" value="MSC61837.1"/>
    <property type="molecule type" value="Genomic_DNA"/>
</dbReference>
<dbReference type="InterPro" id="IPR007353">
    <property type="entry name" value="DUF421"/>
</dbReference>